<reference evidence="5 7" key="1">
    <citation type="submission" date="2015-09" db="EMBL/GenBank/DDBJ databases">
        <authorList>
            <consortium name="Swine Surveillance"/>
        </authorList>
    </citation>
    <scope>NUCLEOTIDE SEQUENCE [LARGE SCALE GENOMIC DNA]</scope>
    <source>
        <strain evidence="5 7">5120</strain>
    </source>
</reference>
<evidence type="ECO:0000313" key="5">
    <source>
        <dbReference type="EMBL" id="CUH72219.1"/>
    </source>
</evidence>
<reference evidence="4 6" key="2">
    <citation type="submission" date="2015-09" db="EMBL/GenBank/DDBJ databases">
        <authorList>
            <person name="Rodrigo-Torres L."/>
            <person name="Arahal D.R."/>
        </authorList>
    </citation>
    <scope>NUCLEOTIDE SEQUENCE [LARGE SCALE GENOMIC DNA]</scope>
    <source>
        <strain evidence="4 6">CECT 5118</strain>
    </source>
</reference>
<dbReference type="InterPro" id="IPR007712">
    <property type="entry name" value="RelE/ParE_toxin"/>
</dbReference>
<dbReference type="RefSeq" id="WP_058243457.1">
    <property type="nucleotide sequence ID" value="NZ_CYSC01000028.1"/>
</dbReference>
<dbReference type="Proteomes" id="UP000051887">
    <property type="component" value="Unassembled WGS sequence"/>
</dbReference>
<dbReference type="PIRSF" id="PIRSF029218">
    <property type="entry name" value="ParE"/>
    <property type="match status" value="1"/>
</dbReference>
<dbReference type="EMBL" id="CYSB01000037">
    <property type="protein sequence ID" value="CUH68956.1"/>
    <property type="molecule type" value="Genomic_DNA"/>
</dbReference>
<dbReference type="OrthoDB" id="7173315at2"/>
<organism evidence="5 7">
    <name type="scientific">Thalassovita autumnalis</name>
    <dbReference type="NCBI Taxonomy" id="2072972"/>
    <lineage>
        <taxon>Bacteria</taxon>
        <taxon>Pseudomonadati</taxon>
        <taxon>Pseudomonadota</taxon>
        <taxon>Alphaproteobacteria</taxon>
        <taxon>Rhodobacterales</taxon>
        <taxon>Roseobacteraceae</taxon>
        <taxon>Thalassovita</taxon>
    </lineage>
</organism>
<dbReference type="PANTHER" id="PTHR33755">
    <property type="entry name" value="TOXIN PARE1-RELATED"/>
    <property type="match status" value="1"/>
</dbReference>
<dbReference type="InterPro" id="IPR028344">
    <property type="entry name" value="ParE1/4"/>
</dbReference>
<dbReference type="Proteomes" id="UP000051086">
    <property type="component" value="Unassembled WGS sequence"/>
</dbReference>
<name>A0A0P1FLE6_9RHOB</name>
<dbReference type="InterPro" id="IPR051803">
    <property type="entry name" value="TA_system_RelE-like_toxin"/>
</dbReference>
<dbReference type="InterPro" id="IPR035093">
    <property type="entry name" value="RelE/ParE_toxin_dom_sf"/>
</dbReference>
<comment type="similarity">
    <text evidence="1 3">Belongs to the RelE toxin family.</text>
</comment>
<keyword evidence="6" id="KW-1185">Reference proteome</keyword>
<gene>
    <name evidence="5" type="primary">parE4</name>
    <name evidence="4" type="ORF">TL5118_02915</name>
    <name evidence="5" type="ORF">TL5120_02015</name>
</gene>
<dbReference type="Gene3D" id="3.30.2310.20">
    <property type="entry name" value="RelE-like"/>
    <property type="match status" value="1"/>
</dbReference>
<dbReference type="Pfam" id="PF05016">
    <property type="entry name" value="ParE_toxin"/>
    <property type="match status" value="1"/>
</dbReference>
<sequence>MPASNLTAYRLTPAAQCDLEDIWLYTAQTWSMAQADRYTDIIEDTFDRLLFMPEMARERPEFDPPVRIHPSSRHLIIYRVEQDQLIILRVLGAGQDWQTILRAADQ</sequence>
<evidence type="ECO:0000313" key="6">
    <source>
        <dbReference type="Proteomes" id="UP000051086"/>
    </source>
</evidence>
<evidence type="ECO:0000313" key="7">
    <source>
        <dbReference type="Proteomes" id="UP000051887"/>
    </source>
</evidence>
<evidence type="ECO:0000313" key="4">
    <source>
        <dbReference type="EMBL" id="CUH68956.1"/>
    </source>
</evidence>
<dbReference type="PANTHER" id="PTHR33755:SF9">
    <property type="entry name" value="TOXIN PARE1"/>
    <property type="match status" value="1"/>
</dbReference>
<evidence type="ECO:0000256" key="3">
    <source>
        <dbReference type="PIRNR" id="PIRNR029218"/>
    </source>
</evidence>
<accession>A0A0P1FLE6</accession>
<proteinExistence type="inferred from homology"/>
<evidence type="ECO:0000256" key="2">
    <source>
        <dbReference type="ARBA" id="ARBA00022649"/>
    </source>
</evidence>
<keyword evidence="2" id="KW-1277">Toxin-antitoxin system</keyword>
<dbReference type="AlphaFoldDB" id="A0A0P1FLE6"/>
<evidence type="ECO:0000256" key="1">
    <source>
        <dbReference type="ARBA" id="ARBA00006226"/>
    </source>
</evidence>
<protein>
    <recommendedName>
        <fullName evidence="3">Toxin</fullName>
    </recommendedName>
</protein>
<dbReference type="EMBL" id="CYSC01000028">
    <property type="protein sequence ID" value="CUH72219.1"/>
    <property type="molecule type" value="Genomic_DNA"/>
</dbReference>